<dbReference type="AlphaFoldDB" id="A0A1V3XJX6"/>
<dbReference type="Gene3D" id="1.10.287.850">
    <property type="entry name" value="HP0062-like domain"/>
    <property type="match status" value="1"/>
</dbReference>
<reference evidence="2 3" key="1">
    <citation type="submission" date="2017-02" db="EMBL/GenBank/DDBJ databases">
        <title>Complete genome sequences of Mycobacterium kansasii strains isolated from rhesus macaques.</title>
        <authorList>
            <person name="Panda A."/>
            <person name="Nagaraj S."/>
            <person name="Zhao X."/>
            <person name="Tettelin H."/>
            <person name="Detolla L.J."/>
        </authorList>
    </citation>
    <scope>NUCLEOTIDE SEQUENCE [LARGE SCALE GENOMIC DNA]</scope>
    <source>
        <strain evidence="2 3">11-3813</strain>
    </source>
</reference>
<dbReference type="Proteomes" id="UP000189229">
    <property type="component" value="Unassembled WGS sequence"/>
</dbReference>
<protein>
    <submittedName>
        <fullName evidence="2">PE family protein</fullName>
    </submittedName>
</protein>
<name>A0A1V3XJX6_MYCKA</name>
<organism evidence="2 3">
    <name type="scientific">Mycobacterium kansasii</name>
    <dbReference type="NCBI Taxonomy" id="1768"/>
    <lineage>
        <taxon>Bacteria</taxon>
        <taxon>Bacillati</taxon>
        <taxon>Actinomycetota</taxon>
        <taxon>Actinomycetes</taxon>
        <taxon>Mycobacteriales</taxon>
        <taxon>Mycobacteriaceae</taxon>
        <taxon>Mycobacterium</taxon>
    </lineage>
</organism>
<evidence type="ECO:0000313" key="2">
    <source>
        <dbReference type="EMBL" id="OOK79408.1"/>
    </source>
</evidence>
<feature type="domain" description="PE" evidence="1">
    <location>
        <begin position="4"/>
        <end position="35"/>
    </location>
</feature>
<comment type="caution">
    <text evidence="2">The sequence shown here is derived from an EMBL/GenBank/DDBJ whole genome shotgun (WGS) entry which is preliminary data.</text>
</comment>
<gene>
    <name evidence="2" type="ORF">BZL30_1687</name>
</gene>
<dbReference type="InterPro" id="IPR000084">
    <property type="entry name" value="PE-PGRS_N"/>
</dbReference>
<proteinExistence type="predicted"/>
<sequence length="39" mass="3978">MSFVTTLPEIVDAAATDFARIGSALDAAAQTAAAPPRRC</sequence>
<evidence type="ECO:0000259" key="1">
    <source>
        <dbReference type="Pfam" id="PF00934"/>
    </source>
</evidence>
<dbReference type="EMBL" id="MVBM01000002">
    <property type="protein sequence ID" value="OOK79408.1"/>
    <property type="molecule type" value="Genomic_DNA"/>
</dbReference>
<evidence type="ECO:0000313" key="3">
    <source>
        <dbReference type="Proteomes" id="UP000189229"/>
    </source>
</evidence>
<accession>A0A1V3XJX6</accession>
<dbReference type="Pfam" id="PF00934">
    <property type="entry name" value="PE"/>
    <property type="match status" value="1"/>
</dbReference>